<dbReference type="EMBL" id="GBRH01279956">
    <property type="protein sequence ID" value="JAD17939.1"/>
    <property type="molecule type" value="Transcribed_RNA"/>
</dbReference>
<proteinExistence type="predicted"/>
<reference evidence="1" key="1">
    <citation type="submission" date="2014-09" db="EMBL/GenBank/DDBJ databases">
        <authorList>
            <person name="Magalhaes I.L.F."/>
            <person name="Oliveira U."/>
            <person name="Santos F.R."/>
            <person name="Vidigal T.H.D.A."/>
            <person name="Brescovit A.D."/>
            <person name="Santos A.J."/>
        </authorList>
    </citation>
    <scope>NUCLEOTIDE SEQUENCE</scope>
    <source>
        <tissue evidence="1">Shoot tissue taken approximately 20 cm above the soil surface</tissue>
    </source>
</reference>
<accession>A0A0A8XV98</accession>
<sequence>MSRMRCQARASLLHFISSRNQARLWQVPVIRCSLLCAVSST</sequence>
<name>A0A0A8XV98_ARUDO</name>
<protein>
    <submittedName>
        <fullName evidence="1">Uncharacterized protein</fullName>
    </submittedName>
</protein>
<evidence type="ECO:0000313" key="1">
    <source>
        <dbReference type="EMBL" id="JAD17939.1"/>
    </source>
</evidence>
<reference evidence="1" key="2">
    <citation type="journal article" date="2015" name="Data Brief">
        <title>Shoot transcriptome of the giant reed, Arundo donax.</title>
        <authorList>
            <person name="Barrero R.A."/>
            <person name="Guerrero F.D."/>
            <person name="Moolhuijzen P."/>
            <person name="Goolsby J.A."/>
            <person name="Tidwell J."/>
            <person name="Bellgard S.E."/>
            <person name="Bellgard M.I."/>
        </authorList>
    </citation>
    <scope>NUCLEOTIDE SEQUENCE</scope>
    <source>
        <tissue evidence="1">Shoot tissue taken approximately 20 cm above the soil surface</tissue>
    </source>
</reference>
<dbReference type="AlphaFoldDB" id="A0A0A8XV98"/>
<organism evidence="1">
    <name type="scientific">Arundo donax</name>
    <name type="common">Giant reed</name>
    <name type="synonym">Donax arundinaceus</name>
    <dbReference type="NCBI Taxonomy" id="35708"/>
    <lineage>
        <taxon>Eukaryota</taxon>
        <taxon>Viridiplantae</taxon>
        <taxon>Streptophyta</taxon>
        <taxon>Embryophyta</taxon>
        <taxon>Tracheophyta</taxon>
        <taxon>Spermatophyta</taxon>
        <taxon>Magnoliopsida</taxon>
        <taxon>Liliopsida</taxon>
        <taxon>Poales</taxon>
        <taxon>Poaceae</taxon>
        <taxon>PACMAD clade</taxon>
        <taxon>Arundinoideae</taxon>
        <taxon>Arundineae</taxon>
        <taxon>Arundo</taxon>
    </lineage>
</organism>